<feature type="domain" description="DNA mismatch repair protein MutS core" evidence="9">
    <location>
        <begin position="374"/>
        <end position="705"/>
    </location>
</feature>
<dbReference type="SMART" id="SM00534">
    <property type="entry name" value="MUTSac"/>
    <property type="match status" value="1"/>
</dbReference>
<evidence type="ECO:0000256" key="7">
    <source>
        <dbReference type="ARBA" id="ARBA00073774"/>
    </source>
</evidence>
<evidence type="ECO:0000256" key="3">
    <source>
        <dbReference type="ARBA" id="ARBA00022741"/>
    </source>
</evidence>
<sequence length="1008" mass="110940">MHPKHRSLSLTSSSTAEASSNPNTSSCSNGRVKKNKAIDMTQVDYAPSVLSTKSSALDYLKYSSYKFAPSIPAAAGSLLTSSNSSKANHGKNALHVLRRKIASSEGSFVTDHQSTIASELSTSSTPLDQLSLPSTPSILRSHGSVTQKAPLASTQHMASSKKPSVVSSSSLHSLPLASASRPAPISRPLATTAATSVRDRRLMVLAEGRGVSPEVGICIVHVTTGECTLSQVPDTPSYSRTLHKIHLNDPHKILFANTALEPGATQLYQLVNENFSEISTSVIPRKYFSDDIGMKDLQEYGLEEDASSLMLGLSTKYYCLAAVAAAFKYIAENEGLRFARHTVKFTYQGVEGTMMIDVATARNLELVSNIMRRNSKDTLFGVLNHTVTPMGSRLLRTNILQPSTDEALIQRRLDAVQELVSQENLLFDIQAALKPVSDLDHIIADIVRIPTNQDLHYSESKINNVIRLKILLAAVQTVANSLQGCNWSDLLGAILELLSDPKLDGFVQEINKVLHDDVGVQKTALGLRHQRCYAVKAGVNGLLDVARQTYKETMEDIYEMATEYCQTSRLNIKLQFNASRGFFLTLPADQLKGGETDLPPTFINVVKKKKLYSFTTIELLQKTSRMNESLAEIYLMSGKSVSRFFKLLERFHADIGVLYKVTEAIAMLDMLLSFAHSCSLSQHVRPEFTSTLAIEAGRHPIMEHMQKEPVVPNDTFASLSSSFQIITGPNMSGKSTYIRQVALLTIMAHMGSFVPASYASFRLCDQILSRLLGNDGCLEQNTSSFVVEMREAAYIIQNVTDTSLIVLDELGKGTAPYDALGITAAIAECLSNSKAYCFFATHFHQLTRVLHVYPNIVNLQLHVDVINDPETHDCTLSYSYTVRDGAVAKDQHYGLKTAELLGFPSQIIMRALQITEKLAQPLRVEHHNNNSQPLSMMAINGNSSKSLDNSSNTCSENDAAEDHARCRTLYWFADKMLQLKDAPDEVFLDQVIQVKDMLAKQIEPVEAD</sequence>
<dbReference type="InterPro" id="IPR036187">
    <property type="entry name" value="DNA_mismatch_repair_MutS_sf"/>
</dbReference>
<dbReference type="Pfam" id="PF05192">
    <property type="entry name" value="MutS_III"/>
    <property type="match status" value="1"/>
</dbReference>
<dbReference type="SMART" id="SM00533">
    <property type="entry name" value="MUTSd"/>
    <property type="match status" value="1"/>
</dbReference>
<feature type="domain" description="DNA mismatch repair proteins mutS family" evidence="10">
    <location>
        <begin position="721"/>
        <end position="916"/>
    </location>
</feature>
<keyword evidence="4" id="KW-0067">ATP-binding</keyword>
<dbReference type="PANTHER" id="PTHR11361:SF21">
    <property type="entry name" value="MUTS PROTEIN HOMOLOG 4"/>
    <property type="match status" value="1"/>
</dbReference>
<dbReference type="GO" id="GO:0030983">
    <property type="term" value="F:mismatched DNA binding"/>
    <property type="evidence" value="ECO:0007669"/>
    <property type="project" value="InterPro"/>
</dbReference>
<organism evidence="11">
    <name type="scientific">Lichtheimia ramosa</name>
    <dbReference type="NCBI Taxonomy" id="688394"/>
    <lineage>
        <taxon>Eukaryota</taxon>
        <taxon>Fungi</taxon>
        <taxon>Fungi incertae sedis</taxon>
        <taxon>Mucoromycota</taxon>
        <taxon>Mucoromycotina</taxon>
        <taxon>Mucoromycetes</taxon>
        <taxon>Mucorales</taxon>
        <taxon>Lichtheimiaceae</taxon>
        <taxon>Lichtheimia</taxon>
    </lineage>
</organism>
<feature type="compositionally biased region" description="Low complexity" evidence="8">
    <location>
        <begin position="8"/>
        <end position="26"/>
    </location>
</feature>
<protein>
    <recommendedName>
        <fullName evidence="2 7">DNA mismatch repair protein MSH3</fullName>
    </recommendedName>
    <alternativeName>
        <fullName evidence="2 7">DNA mismatch repair protein MSH3</fullName>
    </alternativeName>
</protein>
<evidence type="ECO:0000256" key="6">
    <source>
        <dbReference type="ARBA" id="ARBA00023254"/>
    </source>
</evidence>
<comment type="similarity">
    <text evidence="1">Belongs to the DNA mismatch repair MutS family.</text>
</comment>
<feature type="region of interest" description="Disordered" evidence="8">
    <location>
        <begin position="1"/>
        <end position="32"/>
    </location>
</feature>
<dbReference type="GO" id="GO:0006298">
    <property type="term" value="P:mismatch repair"/>
    <property type="evidence" value="ECO:0007669"/>
    <property type="project" value="InterPro"/>
</dbReference>
<dbReference type="InterPro" id="IPR000432">
    <property type="entry name" value="DNA_mismatch_repair_MutS_C"/>
</dbReference>
<dbReference type="Gene3D" id="3.40.50.300">
    <property type="entry name" value="P-loop containing nucleotide triphosphate hydrolases"/>
    <property type="match status" value="1"/>
</dbReference>
<keyword evidence="6" id="KW-0469">Meiosis</keyword>
<feature type="compositionally biased region" description="Polar residues" evidence="8">
    <location>
        <begin position="119"/>
        <end position="157"/>
    </location>
</feature>
<dbReference type="InterPro" id="IPR007861">
    <property type="entry name" value="DNA_mismatch_repair_MutS_clamp"/>
</dbReference>
<dbReference type="Pfam" id="PF05188">
    <property type="entry name" value="MutS_II"/>
    <property type="match status" value="1"/>
</dbReference>
<dbReference type="GO" id="GO:0005524">
    <property type="term" value="F:ATP binding"/>
    <property type="evidence" value="ECO:0007669"/>
    <property type="project" value="UniProtKB-KW"/>
</dbReference>
<dbReference type="SUPFAM" id="SSF53150">
    <property type="entry name" value="DNA repair protein MutS, domain II"/>
    <property type="match status" value="1"/>
</dbReference>
<evidence type="ECO:0000256" key="1">
    <source>
        <dbReference type="ARBA" id="ARBA00006271"/>
    </source>
</evidence>
<dbReference type="GO" id="GO:0005634">
    <property type="term" value="C:nucleus"/>
    <property type="evidence" value="ECO:0007669"/>
    <property type="project" value="TreeGrafter"/>
</dbReference>
<proteinExistence type="inferred from homology"/>
<evidence type="ECO:0000256" key="8">
    <source>
        <dbReference type="SAM" id="MobiDB-lite"/>
    </source>
</evidence>
<dbReference type="Gene3D" id="1.10.1420.10">
    <property type="match status" value="2"/>
</dbReference>
<feature type="region of interest" description="Disordered" evidence="8">
    <location>
        <begin position="119"/>
        <end position="166"/>
    </location>
</feature>
<dbReference type="InterPro" id="IPR007696">
    <property type="entry name" value="DNA_mismatch_repair_MutS_core"/>
</dbReference>
<evidence type="ECO:0000256" key="4">
    <source>
        <dbReference type="ARBA" id="ARBA00022840"/>
    </source>
</evidence>
<gene>
    <name evidence="11" type="ORF">LRAMOSA06253</name>
</gene>
<dbReference type="Gene3D" id="3.30.420.110">
    <property type="entry name" value="MutS, connector domain"/>
    <property type="match status" value="1"/>
</dbReference>
<dbReference type="PANTHER" id="PTHR11361">
    <property type="entry name" value="DNA MISMATCH REPAIR PROTEIN MUTS FAMILY MEMBER"/>
    <property type="match status" value="1"/>
</dbReference>
<dbReference type="GO" id="GO:0140664">
    <property type="term" value="F:ATP-dependent DNA damage sensor activity"/>
    <property type="evidence" value="ECO:0007669"/>
    <property type="project" value="InterPro"/>
</dbReference>
<dbReference type="OrthoDB" id="276261at2759"/>
<evidence type="ECO:0000259" key="10">
    <source>
        <dbReference type="SMART" id="SM00534"/>
    </source>
</evidence>
<dbReference type="SUPFAM" id="SSF48334">
    <property type="entry name" value="DNA repair protein MutS, domain III"/>
    <property type="match status" value="1"/>
</dbReference>
<dbReference type="GO" id="GO:0007131">
    <property type="term" value="P:reciprocal meiotic recombination"/>
    <property type="evidence" value="ECO:0007669"/>
    <property type="project" value="TreeGrafter"/>
</dbReference>
<keyword evidence="5" id="KW-0238">DNA-binding</keyword>
<name>A0A077X4T1_9FUNG</name>
<dbReference type="EMBL" id="LK023385">
    <property type="protein sequence ID" value="CDS14082.1"/>
    <property type="molecule type" value="Genomic_DNA"/>
</dbReference>
<dbReference type="InterPro" id="IPR007860">
    <property type="entry name" value="DNA_mmatch_repair_MutS_con_dom"/>
</dbReference>
<dbReference type="Pfam" id="PF05190">
    <property type="entry name" value="MutS_IV"/>
    <property type="match status" value="1"/>
</dbReference>
<dbReference type="InterPro" id="IPR045076">
    <property type="entry name" value="MutS"/>
</dbReference>
<keyword evidence="3" id="KW-0547">Nucleotide-binding</keyword>
<dbReference type="SUPFAM" id="SSF52540">
    <property type="entry name" value="P-loop containing nucleoside triphosphate hydrolases"/>
    <property type="match status" value="1"/>
</dbReference>
<evidence type="ECO:0000256" key="2">
    <source>
        <dbReference type="ARBA" id="ARBA00022151"/>
    </source>
</evidence>
<dbReference type="Pfam" id="PF00488">
    <property type="entry name" value="MutS_V"/>
    <property type="match status" value="1"/>
</dbReference>
<evidence type="ECO:0000259" key="9">
    <source>
        <dbReference type="SMART" id="SM00533"/>
    </source>
</evidence>
<dbReference type="AlphaFoldDB" id="A0A077X4T1"/>
<accession>A0A077X4T1</accession>
<dbReference type="FunFam" id="3.40.50.300:FF:000870">
    <property type="entry name" value="MutS protein homolog 4"/>
    <property type="match status" value="1"/>
</dbReference>
<dbReference type="InterPro" id="IPR036678">
    <property type="entry name" value="MutS_con_dom_sf"/>
</dbReference>
<evidence type="ECO:0000256" key="5">
    <source>
        <dbReference type="ARBA" id="ARBA00023125"/>
    </source>
</evidence>
<evidence type="ECO:0000313" key="11">
    <source>
        <dbReference type="EMBL" id="CDS14082.1"/>
    </source>
</evidence>
<dbReference type="InterPro" id="IPR027417">
    <property type="entry name" value="P-loop_NTPase"/>
</dbReference>
<reference evidence="11" key="1">
    <citation type="journal article" date="2014" name="Genome Announc.">
        <title>De novo whole-genome sequence and genome annotation of Lichtheimia ramosa.</title>
        <authorList>
            <person name="Linde J."/>
            <person name="Schwartze V."/>
            <person name="Binder U."/>
            <person name="Lass-Florl C."/>
            <person name="Voigt K."/>
            <person name="Horn F."/>
        </authorList>
    </citation>
    <scope>NUCLEOTIDE SEQUENCE</scope>
    <source>
        <strain evidence="11">JMRC FSU:6197</strain>
    </source>
</reference>